<evidence type="ECO:0000256" key="2">
    <source>
        <dbReference type="ARBA" id="ARBA00023012"/>
    </source>
</evidence>
<keyword evidence="1 3" id="KW-0597">Phosphoprotein</keyword>
<dbReference type="PANTHER" id="PTHR45339">
    <property type="entry name" value="HYBRID SIGNAL TRANSDUCTION HISTIDINE KINASE J"/>
    <property type="match status" value="1"/>
</dbReference>
<dbReference type="GO" id="GO:0000160">
    <property type="term" value="P:phosphorelay signal transduction system"/>
    <property type="evidence" value="ECO:0007669"/>
    <property type="project" value="UniProtKB-KW"/>
</dbReference>
<accession>A0A8J3VFD2</accession>
<feature type="domain" description="Response regulatory" evidence="4">
    <location>
        <begin position="7"/>
        <end position="123"/>
    </location>
</feature>
<evidence type="ECO:0000259" key="4">
    <source>
        <dbReference type="PROSITE" id="PS50110"/>
    </source>
</evidence>
<keyword evidence="6" id="KW-1185">Reference proteome</keyword>
<dbReference type="InterPro" id="IPR011006">
    <property type="entry name" value="CheY-like_superfamily"/>
</dbReference>
<evidence type="ECO:0000256" key="3">
    <source>
        <dbReference type="PROSITE-ProRule" id="PRU00169"/>
    </source>
</evidence>
<reference evidence="5" key="1">
    <citation type="submission" date="2021-01" db="EMBL/GenBank/DDBJ databases">
        <title>Whole genome shotgun sequence of Rhizocola hellebori NBRC 109834.</title>
        <authorList>
            <person name="Komaki H."/>
            <person name="Tamura T."/>
        </authorList>
    </citation>
    <scope>NUCLEOTIDE SEQUENCE</scope>
    <source>
        <strain evidence="5">NBRC 109834</strain>
    </source>
</reference>
<dbReference type="AlphaFoldDB" id="A0A8J3VFD2"/>
<comment type="caution">
    <text evidence="5">The sequence shown here is derived from an EMBL/GenBank/DDBJ whole genome shotgun (WGS) entry which is preliminary data.</text>
</comment>
<name>A0A8J3VFD2_9ACTN</name>
<sequence length="132" mass="14416">MITLAAQILIVEDNPQSLELMSYLLQASGYVVHGAQSGAQALVAARNEPIDLVLLDLQLPDVDGYHVLRDLRAEGRTATTKIIAVTAVAMVGDRERTLNAGFDHYVPKPINPRTFVNEVEAWLPAKCRSSYG</sequence>
<evidence type="ECO:0000313" key="6">
    <source>
        <dbReference type="Proteomes" id="UP000612899"/>
    </source>
</evidence>
<evidence type="ECO:0000313" key="5">
    <source>
        <dbReference type="EMBL" id="GIH03763.1"/>
    </source>
</evidence>
<proteinExistence type="predicted"/>
<dbReference type="PANTHER" id="PTHR45339:SF1">
    <property type="entry name" value="HYBRID SIGNAL TRANSDUCTION HISTIDINE KINASE J"/>
    <property type="match status" value="1"/>
</dbReference>
<organism evidence="5 6">
    <name type="scientific">Rhizocola hellebori</name>
    <dbReference type="NCBI Taxonomy" id="1392758"/>
    <lineage>
        <taxon>Bacteria</taxon>
        <taxon>Bacillati</taxon>
        <taxon>Actinomycetota</taxon>
        <taxon>Actinomycetes</taxon>
        <taxon>Micromonosporales</taxon>
        <taxon>Micromonosporaceae</taxon>
        <taxon>Rhizocola</taxon>
    </lineage>
</organism>
<protein>
    <submittedName>
        <fullName evidence="5">Response regulator</fullName>
    </submittedName>
</protein>
<dbReference type="PROSITE" id="PS50110">
    <property type="entry name" value="RESPONSE_REGULATORY"/>
    <property type="match status" value="1"/>
</dbReference>
<gene>
    <name evidence="5" type="ORF">Rhe02_18300</name>
</gene>
<dbReference type="Proteomes" id="UP000612899">
    <property type="component" value="Unassembled WGS sequence"/>
</dbReference>
<dbReference type="SUPFAM" id="SSF52172">
    <property type="entry name" value="CheY-like"/>
    <property type="match status" value="1"/>
</dbReference>
<feature type="modified residue" description="4-aspartylphosphate" evidence="3">
    <location>
        <position position="56"/>
    </location>
</feature>
<dbReference type="InterPro" id="IPR001789">
    <property type="entry name" value="Sig_transdc_resp-reg_receiver"/>
</dbReference>
<dbReference type="Gene3D" id="3.40.50.2300">
    <property type="match status" value="1"/>
</dbReference>
<evidence type="ECO:0000256" key="1">
    <source>
        <dbReference type="ARBA" id="ARBA00022553"/>
    </source>
</evidence>
<dbReference type="RefSeq" id="WP_203907671.1">
    <property type="nucleotide sequence ID" value="NZ_BONY01000009.1"/>
</dbReference>
<keyword evidence="2" id="KW-0902">Two-component regulatory system</keyword>
<dbReference type="SMART" id="SM00448">
    <property type="entry name" value="REC"/>
    <property type="match status" value="1"/>
</dbReference>
<dbReference type="Pfam" id="PF00072">
    <property type="entry name" value="Response_reg"/>
    <property type="match status" value="1"/>
</dbReference>
<dbReference type="EMBL" id="BONY01000009">
    <property type="protein sequence ID" value="GIH03763.1"/>
    <property type="molecule type" value="Genomic_DNA"/>
</dbReference>